<dbReference type="PANTHER" id="PTHR47320:SF1">
    <property type="entry name" value="BIFUNCTIONAL URIDYLYLTRANSFERASE_URIDYLYL-REMOVING ENZYME"/>
    <property type="match status" value="1"/>
</dbReference>
<dbReference type="SUPFAM" id="SSF55021">
    <property type="entry name" value="ACT-like"/>
    <property type="match status" value="2"/>
</dbReference>
<dbReference type="PROSITE" id="PS51671">
    <property type="entry name" value="ACT"/>
    <property type="match status" value="2"/>
</dbReference>
<dbReference type="HAMAP" id="MF_00277">
    <property type="entry name" value="PII_uridylyl_transf"/>
    <property type="match status" value="1"/>
</dbReference>
<evidence type="ECO:0000256" key="7">
    <source>
        <dbReference type="ARBA" id="ARBA00047968"/>
    </source>
</evidence>
<dbReference type="InterPro" id="IPR006674">
    <property type="entry name" value="HD_domain"/>
</dbReference>
<proteinExistence type="inferred from homology"/>
<keyword evidence="12" id="KW-1185">Reference proteome</keyword>
<evidence type="ECO:0000313" key="12">
    <source>
        <dbReference type="Proteomes" id="UP000484885"/>
    </source>
</evidence>
<dbReference type="SUPFAM" id="SSF109604">
    <property type="entry name" value="HD-domain/PDEase-like"/>
    <property type="match status" value="1"/>
</dbReference>
<evidence type="ECO:0000256" key="5">
    <source>
        <dbReference type="ARBA" id="ARBA00022842"/>
    </source>
</evidence>
<comment type="cofactor">
    <cofactor evidence="8">
        <name>Mg(2+)</name>
        <dbReference type="ChEBI" id="CHEBI:18420"/>
    </cofactor>
</comment>
<protein>
    <recommendedName>
        <fullName evidence="8">Bifunctional uridylyltransferase/uridylyl-removing enzyme</fullName>
        <shortName evidence="8">UTase/UR</shortName>
    </recommendedName>
    <alternativeName>
        <fullName evidence="8">Bifunctional [protein-PII] modification enzyme</fullName>
    </alternativeName>
    <alternativeName>
        <fullName evidence="8">Bifunctional nitrogen sensor protein</fullName>
    </alternativeName>
    <domain>
        <recommendedName>
            <fullName evidence="8">[Protein-PII] uridylyltransferase</fullName>
            <shortName evidence="8">PII uridylyltransferase</shortName>
            <shortName evidence="8">UTase</shortName>
            <ecNumber evidence="8">2.7.7.59</ecNumber>
        </recommendedName>
    </domain>
    <domain>
        <recommendedName>
            <fullName evidence="8">[Protein-PII]-UMP uridylyl-removing enzyme</fullName>
            <shortName evidence="8">UR</shortName>
            <ecNumber evidence="8">3.1.4.-</ecNumber>
        </recommendedName>
    </domain>
</protein>
<dbReference type="PANTHER" id="PTHR47320">
    <property type="entry name" value="BIFUNCTIONAL URIDYLYLTRANSFERASE/URIDYLYL-REMOVING ENZYME"/>
    <property type="match status" value="1"/>
</dbReference>
<dbReference type="GO" id="GO:0008773">
    <property type="term" value="F:[protein-PII] uridylyltransferase activity"/>
    <property type="evidence" value="ECO:0007669"/>
    <property type="project" value="UniProtKB-UniRule"/>
</dbReference>
<keyword evidence="5 8" id="KW-0460">Magnesium</keyword>
<feature type="region of interest" description="Uridylyltransferase" evidence="8">
    <location>
        <begin position="1"/>
        <end position="351"/>
    </location>
</feature>
<sequence length="896" mass="100735">MNERLGAVAATRYCLDFQALAALPPDPVELAGGLKAAREAADRELSARFQSGTDIRELVHARAWVLEQLVLCAWRHLIQVDIELDLCAVGGFGRGELHPHSDLDLLILVSQTGAQPDQTLPQDLETLIQVLWDADLHPGHSVRTVSECVIEAEADVGVATNLMESRLLAGSGRLLSAMRSATDPPALWPAAEFFAAKCAEQDARHAQFEDTIYNLEPNIKEGPGGLRDLQMIAWVTRRHFSTATLHGLVERGFLSEQEHDDLVANRDFLWSLRWTLHEVAGRAEERLLFEHQRRLAAAFGLDVDGLGNAAVEQFMQRYYRCAMQVARLNERLLQSFDEELLAGRVHLPSADIDRQFRIHDGYLELADPHAFVERPELLMRMFLVLSEHPEIRGVRAATIRLVREHLYLIDEHFRQNPEVLQMFLKLLRSPRLVYSQLARMNRYGVLGALLPAFADITGRMQFDLFHVYTVDQHTLFVIRNLRRIALGKHEHQFRHAIDTMARIERQEVLYLAALFHDIAKGRGGDHSELGAEDARAFVDCLDLAEEDRDLVVWLVREHLLMSRTSQREDISDPVVVNRFIERVQNRRRLDHLLVLTTADIAATSPRLWNSWKDSLLWELYQAAVDTLERAPEERPDRDSSVSETRQEGLELLATEGMPDARSAALWSALPERAFLRLDADQLAWATRSVDRAEGLPLVVYRHLPDKGISEIFVHAEDFAGLFAVVARELDRMQLNVLAARVITSHDGKSWDVFQLMASAGGPLLDSDAARLARILTEQLAAKAVRPLPPRPVPRRLQPFMGRAEIRIAPSGDLTCVEMAATDRPGLLSAIAEALVKCDVQLLDARIATFGQRVEDVFLVSDAGGRALTEQACRTLEEELRGQLDVEPSLETSGESA</sequence>
<comment type="activity regulation">
    <text evidence="8">Uridylyltransferase (UTase) activity is inhibited by glutamine, while glutamine activates uridylyl-removing (UR) activity.</text>
</comment>
<evidence type="ECO:0000313" key="11">
    <source>
        <dbReference type="EMBL" id="NDY96054.1"/>
    </source>
</evidence>
<dbReference type="SMART" id="SM00471">
    <property type="entry name" value="HDc"/>
    <property type="match status" value="1"/>
</dbReference>
<comment type="similarity">
    <text evidence="8">Belongs to the GlnD family.</text>
</comment>
<comment type="catalytic activity">
    <reaction evidence="8">
        <text>[protein-PII]-L-tyrosine + UTP = [protein-PII]-uridylyl-L-tyrosine + diphosphate</text>
        <dbReference type="Rhea" id="RHEA:13673"/>
        <dbReference type="Rhea" id="RHEA-COMP:12147"/>
        <dbReference type="Rhea" id="RHEA-COMP:12148"/>
        <dbReference type="ChEBI" id="CHEBI:33019"/>
        <dbReference type="ChEBI" id="CHEBI:46398"/>
        <dbReference type="ChEBI" id="CHEBI:46858"/>
        <dbReference type="ChEBI" id="CHEBI:90602"/>
        <dbReference type="EC" id="2.7.7.59"/>
    </reaction>
</comment>
<evidence type="ECO:0000256" key="4">
    <source>
        <dbReference type="ARBA" id="ARBA00022801"/>
    </source>
</evidence>
<dbReference type="GO" id="GO:0008081">
    <property type="term" value="F:phosphoric diester hydrolase activity"/>
    <property type="evidence" value="ECO:0007669"/>
    <property type="project" value="UniProtKB-UniRule"/>
</dbReference>
<evidence type="ECO:0000256" key="8">
    <source>
        <dbReference type="HAMAP-Rule" id="MF_00277"/>
    </source>
</evidence>
<evidence type="ECO:0000259" key="10">
    <source>
        <dbReference type="PROSITE" id="PS51831"/>
    </source>
</evidence>
<dbReference type="SUPFAM" id="SSF81593">
    <property type="entry name" value="Nucleotidyltransferase substrate binding subunit/domain"/>
    <property type="match status" value="1"/>
</dbReference>
<feature type="domain" description="HD" evidence="10">
    <location>
        <begin position="470"/>
        <end position="592"/>
    </location>
</feature>
<dbReference type="CDD" id="cd05401">
    <property type="entry name" value="NT_GlnE_GlnD_like"/>
    <property type="match status" value="1"/>
</dbReference>
<comment type="caution">
    <text evidence="8">Lacks conserved residue(s) required for the propagation of feature annotation.</text>
</comment>
<dbReference type="CDD" id="cd00077">
    <property type="entry name" value="HDc"/>
    <property type="match status" value="1"/>
</dbReference>
<dbReference type="PROSITE" id="PS51831">
    <property type="entry name" value="HD"/>
    <property type="match status" value="1"/>
</dbReference>
<comment type="domain">
    <text evidence="8">Has four distinct domains: an N-terminal nucleotidyltransferase (NT) domain responsible for UTase activity, a central HD domain that encodes UR activity, and two C-terminal ACT domains that seem to have a role in glutamine sensing.</text>
</comment>
<keyword evidence="2 8" id="KW-0548">Nucleotidyltransferase</keyword>
<dbReference type="CDD" id="cd04899">
    <property type="entry name" value="ACT_ACR-UUR-like_2"/>
    <property type="match status" value="1"/>
</dbReference>
<dbReference type="GO" id="GO:0006808">
    <property type="term" value="P:regulation of nitrogen utilization"/>
    <property type="evidence" value="ECO:0007669"/>
    <property type="project" value="UniProtKB-UniRule"/>
</dbReference>
<dbReference type="RefSeq" id="WP_164211436.1">
    <property type="nucleotide sequence ID" value="NZ_JAAGSC010000041.1"/>
</dbReference>
<dbReference type="InterPro" id="IPR010043">
    <property type="entry name" value="UTase/UR"/>
</dbReference>
<dbReference type="SUPFAM" id="SSF81301">
    <property type="entry name" value="Nucleotidyltransferase"/>
    <property type="match status" value="1"/>
</dbReference>
<dbReference type="EC" id="2.7.7.59" evidence="8"/>
<dbReference type="InterPro" id="IPR013546">
    <property type="entry name" value="PII_UdlTrfase/GS_AdlTrfase"/>
</dbReference>
<keyword evidence="1 8" id="KW-0808">Transferase</keyword>
<dbReference type="PIRSF" id="PIRSF006288">
    <property type="entry name" value="PII_uridyltransf"/>
    <property type="match status" value="1"/>
</dbReference>
<keyword evidence="6 8" id="KW-0511">Multifunctional enzyme</keyword>
<dbReference type="AlphaFoldDB" id="A0A845V004"/>
<dbReference type="NCBIfam" id="TIGR01693">
    <property type="entry name" value="UTase_glnD"/>
    <property type="match status" value="1"/>
</dbReference>
<dbReference type="InterPro" id="IPR003607">
    <property type="entry name" value="HD/PDEase_dom"/>
</dbReference>
<evidence type="ECO:0000256" key="1">
    <source>
        <dbReference type="ARBA" id="ARBA00022679"/>
    </source>
</evidence>
<reference evidence="11 12" key="1">
    <citation type="submission" date="2020-02" db="EMBL/GenBank/DDBJ databases">
        <authorList>
            <person name="Zhang X.-Y."/>
        </authorList>
    </citation>
    <scope>NUCLEOTIDE SEQUENCE [LARGE SCALE GENOMIC DNA]</scope>
    <source>
        <strain evidence="11 12">C33</strain>
    </source>
</reference>
<dbReference type="InterPro" id="IPR045865">
    <property type="entry name" value="ACT-like_dom_sf"/>
</dbReference>
<evidence type="ECO:0000259" key="9">
    <source>
        <dbReference type="PROSITE" id="PS51671"/>
    </source>
</evidence>
<dbReference type="GO" id="GO:0008893">
    <property type="term" value="F:guanosine-3',5'-bis(diphosphate) 3'-diphosphatase activity"/>
    <property type="evidence" value="ECO:0007669"/>
    <property type="project" value="UniProtKB-EC"/>
</dbReference>
<feature type="domain" description="ACT" evidence="9">
    <location>
        <begin position="710"/>
        <end position="789"/>
    </location>
</feature>
<dbReference type="Pfam" id="PF01966">
    <property type="entry name" value="HD"/>
    <property type="match status" value="1"/>
</dbReference>
<dbReference type="CDD" id="cd04900">
    <property type="entry name" value="ACT_UUR-like_1"/>
    <property type="match status" value="1"/>
</dbReference>
<dbReference type="EC" id="3.1.4.-" evidence="8"/>
<dbReference type="InterPro" id="IPR002912">
    <property type="entry name" value="ACT_dom"/>
</dbReference>
<comment type="catalytic activity">
    <reaction evidence="8">
        <text>[protein-PII]-uridylyl-L-tyrosine + H2O = [protein-PII]-L-tyrosine + UMP + H(+)</text>
        <dbReference type="Rhea" id="RHEA:48600"/>
        <dbReference type="Rhea" id="RHEA-COMP:12147"/>
        <dbReference type="Rhea" id="RHEA-COMP:12148"/>
        <dbReference type="ChEBI" id="CHEBI:15377"/>
        <dbReference type="ChEBI" id="CHEBI:15378"/>
        <dbReference type="ChEBI" id="CHEBI:46858"/>
        <dbReference type="ChEBI" id="CHEBI:57865"/>
        <dbReference type="ChEBI" id="CHEBI:90602"/>
    </reaction>
</comment>
<gene>
    <name evidence="8 11" type="primary">glnD</name>
    <name evidence="11" type="ORF">G3I74_09955</name>
</gene>
<organism evidence="11 12">
    <name type="scientific">Wenzhouxiangella limi</name>
    <dbReference type="NCBI Taxonomy" id="2707351"/>
    <lineage>
        <taxon>Bacteria</taxon>
        <taxon>Pseudomonadati</taxon>
        <taxon>Pseudomonadota</taxon>
        <taxon>Gammaproteobacteria</taxon>
        <taxon>Chromatiales</taxon>
        <taxon>Wenzhouxiangellaceae</taxon>
        <taxon>Wenzhouxiangella</taxon>
    </lineage>
</organism>
<dbReference type="Pfam" id="PF08335">
    <property type="entry name" value="GlnD_UR_UTase"/>
    <property type="match status" value="1"/>
</dbReference>
<evidence type="ECO:0000256" key="6">
    <source>
        <dbReference type="ARBA" id="ARBA00023268"/>
    </source>
</evidence>
<dbReference type="InterPro" id="IPR043519">
    <property type="entry name" value="NT_sf"/>
</dbReference>
<keyword evidence="3" id="KW-0677">Repeat</keyword>
<dbReference type="Gene3D" id="1.10.3210.10">
    <property type="entry name" value="Hypothetical protein af1432"/>
    <property type="match status" value="1"/>
</dbReference>
<dbReference type="Proteomes" id="UP000484885">
    <property type="component" value="Unassembled WGS sequence"/>
</dbReference>
<dbReference type="Gene3D" id="3.30.70.260">
    <property type="match status" value="1"/>
</dbReference>
<comment type="function">
    <text evidence="8">Modifies, by uridylylation and deuridylylation, the PII regulatory proteins (GlnB and homologs), in response to the nitrogen status of the cell that GlnD senses through the glutamine level. Under low glutamine levels, catalyzes the conversion of the PII proteins and UTP to PII-UMP and PPi, while under higher glutamine levels, GlnD hydrolyzes PII-UMP to PII and UMP (deuridylylation). Thus, controls uridylylation state and activity of the PII proteins, and plays an important role in the regulation of nitrogen metabolism.</text>
</comment>
<comment type="caution">
    <text evidence="11">The sequence shown here is derived from an EMBL/GenBank/DDBJ whole genome shotgun (WGS) entry which is preliminary data.</text>
</comment>
<accession>A0A845V004</accession>
<name>A0A845V004_9GAMM</name>
<dbReference type="EMBL" id="JAAGSC010000041">
    <property type="protein sequence ID" value="NDY96054.1"/>
    <property type="molecule type" value="Genomic_DNA"/>
</dbReference>
<keyword evidence="4 8" id="KW-0378">Hydrolase</keyword>
<dbReference type="Gene3D" id="1.20.120.330">
    <property type="entry name" value="Nucleotidyltransferases domain 2"/>
    <property type="match status" value="1"/>
</dbReference>
<feature type="domain" description="ACT" evidence="9">
    <location>
        <begin position="815"/>
        <end position="890"/>
    </location>
</feature>
<evidence type="ECO:0000256" key="3">
    <source>
        <dbReference type="ARBA" id="ARBA00022737"/>
    </source>
</evidence>
<evidence type="ECO:0000256" key="2">
    <source>
        <dbReference type="ARBA" id="ARBA00022695"/>
    </source>
</evidence>
<comment type="catalytic activity">
    <reaction evidence="7">
        <text>guanosine 3',5'-bis(diphosphate) + H2O = GDP + diphosphate + H(+)</text>
        <dbReference type="Rhea" id="RHEA:14253"/>
        <dbReference type="ChEBI" id="CHEBI:15377"/>
        <dbReference type="ChEBI" id="CHEBI:15378"/>
        <dbReference type="ChEBI" id="CHEBI:33019"/>
        <dbReference type="ChEBI" id="CHEBI:58189"/>
        <dbReference type="ChEBI" id="CHEBI:77828"/>
        <dbReference type="EC" id="3.1.7.2"/>
    </reaction>
</comment>